<name>A0A1S3UA60_VIGRR</name>
<dbReference type="InterPro" id="IPR053197">
    <property type="entry name" value="F-box_SCFL_complex_component"/>
</dbReference>
<gene>
    <name evidence="3" type="primary">LOC106763212</name>
</gene>
<dbReference type="Gene3D" id="1.20.1280.50">
    <property type="match status" value="1"/>
</dbReference>
<accession>A0A1S3UA60</accession>
<reference evidence="2" key="1">
    <citation type="journal article" date="2014" name="Nat. Commun.">
        <title>Genome sequence of mungbean and insights into evolution within Vigna species.</title>
        <authorList>
            <person name="Kang Y.J."/>
            <person name="Kim S.K."/>
            <person name="Kim M.Y."/>
            <person name="Lestari P."/>
            <person name="Kim K.H."/>
            <person name="Ha B.K."/>
            <person name="Jun T.H."/>
            <person name="Hwang W.J."/>
            <person name="Lee T."/>
            <person name="Lee J."/>
            <person name="Shim S."/>
            <person name="Yoon M.Y."/>
            <person name="Jang Y.E."/>
            <person name="Han K.S."/>
            <person name="Taeprayoon P."/>
            <person name="Yoon N."/>
            <person name="Somta P."/>
            <person name="Tanya P."/>
            <person name="Kim K.S."/>
            <person name="Gwag J.G."/>
            <person name="Moon J.K."/>
            <person name="Lee Y.H."/>
            <person name="Park B.S."/>
            <person name="Bombarely A."/>
            <person name="Doyle J.J."/>
            <person name="Jackson S.A."/>
            <person name="Schafleitner R."/>
            <person name="Srinives P."/>
            <person name="Varshney R.K."/>
            <person name="Lee S.H."/>
        </authorList>
    </citation>
    <scope>NUCLEOTIDE SEQUENCE [LARGE SCALE GENOMIC DNA]</scope>
    <source>
        <strain evidence="2">cv. VC1973A</strain>
    </source>
</reference>
<dbReference type="STRING" id="3916.A0A1S3UA60"/>
<dbReference type="GeneID" id="106763212"/>
<dbReference type="PANTHER" id="PTHR34223:SF51">
    <property type="entry name" value="OS06G0556300 PROTEIN"/>
    <property type="match status" value="1"/>
</dbReference>
<dbReference type="CDD" id="cd22160">
    <property type="entry name" value="F-box_AtFBL13-like"/>
    <property type="match status" value="1"/>
</dbReference>
<dbReference type="PANTHER" id="PTHR34223">
    <property type="entry name" value="OS11G0201299 PROTEIN"/>
    <property type="match status" value="1"/>
</dbReference>
<proteinExistence type="predicted"/>
<protein>
    <submittedName>
        <fullName evidence="3">FBD-associated F-box protein At1g66320-like</fullName>
    </submittedName>
</protein>
<dbReference type="SUPFAM" id="SSF81383">
    <property type="entry name" value="F-box domain"/>
    <property type="match status" value="1"/>
</dbReference>
<sequence>MKGDNFYRRDSSKEEDMLTDLPEEIILHILSFVDAKTAVQTSVLNKRCRYLWASLPVINFDKASFEYDELFKDFVHNFLSCRDTSINVFNVSLKSHFGIYNCHVVDSIIEHVIDTPSITTNIEALTILAVCVLSELPKLSVLSIFSDELVDASSPFTRMQTFELICNASSSSAMPQDEQNGKTNIVEVVFLRRS</sequence>
<dbReference type="Proteomes" id="UP000087766">
    <property type="component" value="Chromosome 6"/>
</dbReference>
<evidence type="ECO:0000259" key="1">
    <source>
        <dbReference type="PROSITE" id="PS50181"/>
    </source>
</evidence>
<dbReference type="InterPro" id="IPR053781">
    <property type="entry name" value="F-box_AtFBL13-like"/>
</dbReference>
<dbReference type="AlphaFoldDB" id="A0A1S3UA60"/>
<evidence type="ECO:0000313" key="2">
    <source>
        <dbReference type="Proteomes" id="UP000087766"/>
    </source>
</evidence>
<reference evidence="3" key="2">
    <citation type="submission" date="2025-08" db="UniProtKB">
        <authorList>
            <consortium name="RefSeq"/>
        </authorList>
    </citation>
    <scope>IDENTIFICATION</scope>
    <source>
        <tissue evidence="3">Leaf</tissue>
    </source>
</reference>
<dbReference type="RefSeq" id="XP_014502906.1">
    <property type="nucleotide sequence ID" value="XM_014647420.1"/>
</dbReference>
<dbReference type="PROSITE" id="PS50181">
    <property type="entry name" value="FBOX"/>
    <property type="match status" value="1"/>
</dbReference>
<evidence type="ECO:0000313" key="3">
    <source>
        <dbReference type="RefSeq" id="XP_014502906.1"/>
    </source>
</evidence>
<dbReference type="InterPro" id="IPR001810">
    <property type="entry name" value="F-box_dom"/>
</dbReference>
<keyword evidence="2" id="KW-1185">Reference proteome</keyword>
<dbReference type="KEGG" id="vra:106763212"/>
<dbReference type="Pfam" id="PF00646">
    <property type="entry name" value="F-box"/>
    <property type="match status" value="1"/>
</dbReference>
<dbReference type="InterPro" id="IPR036047">
    <property type="entry name" value="F-box-like_dom_sf"/>
</dbReference>
<dbReference type="OrthoDB" id="1434883at2759"/>
<dbReference type="SMART" id="SM00256">
    <property type="entry name" value="FBOX"/>
    <property type="match status" value="1"/>
</dbReference>
<feature type="domain" description="F-box" evidence="1">
    <location>
        <begin position="15"/>
        <end position="74"/>
    </location>
</feature>
<organism evidence="2 3">
    <name type="scientific">Vigna radiata var. radiata</name>
    <name type="common">Mung bean</name>
    <name type="synonym">Phaseolus aureus</name>
    <dbReference type="NCBI Taxonomy" id="3916"/>
    <lineage>
        <taxon>Eukaryota</taxon>
        <taxon>Viridiplantae</taxon>
        <taxon>Streptophyta</taxon>
        <taxon>Embryophyta</taxon>
        <taxon>Tracheophyta</taxon>
        <taxon>Spermatophyta</taxon>
        <taxon>Magnoliopsida</taxon>
        <taxon>eudicotyledons</taxon>
        <taxon>Gunneridae</taxon>
        <taxon>Pentapetalae</taxon>
        <taxon>rosids</taxon>
        <taxon>fabids</taxon>
        <taxon>Fabales</taxon>
        <taxon>Fabaceae</taxon>
        <taxon>Papilionoideae</taxon>
        <taxon>50 kb inversion clade</taxon>
        <taxon>NPAAA clade</taxon>
        <taxon>indigoferoid/millettioid clade</taxon>
        <taxon>Phaseoleae</taxon>
        <taxon>Vigna</taxon>
    </lineage>
</organism>